<keyword evidence="10" id="KW-1185">Reference proteome</keyword>
<evidence type="ECO:0000256" key="1">
    <source>
        <dbReference type="ARBA" id="ARBA00004651"/>
    </source>
</evidence>
<evidence type="ECO:0000256" key="7">
    <source>
        <dbReference type="RuleBase" id="RU363032"/>
    </source>
</evidence>
<evidence type="ECO:0000313" key="10">
    <source>
        <dbReference type="Proteomes" id="UP001652445"/>
    </source>
</evidence>
<dbReference type="EMBL" id="JAOQIO010000116">
    <property type="protein sequence ID" value="MCU6797341.1"/>
    <property type="molecule type" value="Genomic_DNA"/>
</dbReference>
<comment type="subcellular location">
    <subcellularLocation>
        <location evidence="1 7">Cell membrane</location>
        <topology evidence="1 7">Multi-pass membrane protein</topology>
    </subcellularLocation>
</comment>
<dbReference type="Proteomes" id="UP001652445">
    <property type="component" value="Unassembled WGS sequence"/>
</dbReference>
<evidence type="ECO:0000256" key="2">
    <source>
        <dbReference type="ARBA" id="ARBA00022448"/>
    </source>
</evidence>
<feature type="transmembrane region" description="Helical" evidence="7">
    <location>
        <begin position="143"/>
        <end position="161"/>
    </location>
</feature>
<keyword evidence="6 7" id="KW-0472">Membrane</keyword>
<accession>A0ABT2URP5</accession>
<dbReference type="RefSeq" id="WP_256711312.1">
    <property type="nucleotide sequence ID" value="NZ_JAOQIO010000116.1"/>
</dbReference>
<dbReference type="CDD" id="cd06261">
    <property type="entry name" value="TM_PBP2"/>
    <property type="match status" value="1"/>
</dbReference>
<evidence type="ECO:0000313" key="9">
    <source>
        <dbReference type="EMBL" id="MCU6797341.1"/>
    </source>
</evidence>
<reference evidence="9 10" key="1">
    <citation type="submission" date="2022-09" db="EMBL/GenBank/DDBJ databases">
        <authorList>
            <person name="Han X.L."/>
            <person name="Wang Q."/>
            <person name="Lu T."/>
        </authorList>
    </citation>
    <scope>NUCLEOTIDE SEQUENCE [LARGE SCALE GENOMIC DNA]</scope>
    <source>
        <strain evidence="9 10">WQ 127069</strain>
    </source>
</reference>
<proteinExistence type="inferred from homology"/>
<feature type="transmembrane region" description="Helical" evidence="7">
    <location>
        <begin position="182"/>
        <end position="207"/>
    </location>
</feature>
<dbReference type="InterPro" id="IPR000515">
    <property type="entry name" value="MetI-like"/>
</dbReference>
<dbReference type="PANTHER" id="PTHR43744">
    <property type="entry name" value="ABC TRANSPORTER PERMEASE PROTEIN MG189-RELATED-RELATED"/>
    <property type="match status" value="1"/>
</dbReference>
<feature type="transmembrane region" description="Helical" evidence="7">
    <location>
        <begin position="111"/>
        <end position="131"/>
    </location>
</feature>
<evidence type="ECO:0000256" key="6">
    <source>
        <dbReference type="ARBA" id="ARBA00023136"/>
    </source>
</evidence>
<evidence type="ECO:0000256" key="5">
    <source>
        <dbReference type="ARBA" id="ARBA00022989"/>
    </source>
</evidence>
<feature type="transmembrane region" description="Helical" evidence="7">
    <location>
        <begin position="255"/>
        <end position="275"/>
    </location>
</feature>
<dbReference type="InterPro" id="IPR035906">
    <property type="entry name" value="MetI-like_sf"/>
</dbReference>
<dbReference type="PANTHER" id="PTHR43744:SF9">
    <property type="entry name" value="POLYGALACTURONAN_RHAMNOGALACTURONAN TRANSPORT SYSTEM PERMEASE PROTEIN YTCP"/>
    <property type="match status" value="1"/>
</dbReference>
<keyword evidence="3" id="KW-1003">Cell membrane</keyword>
<keyword evidence="2 7" id="KW-0813">Transport</keyword>
<evidence type="ECO:0000256" key="3">
    <source>
        <dbReference type="ARBA" id="ARBA00022475"/>
    </source>
</evidence>
<sequence length="290" mass="32122">MRLKTRNEVMFELLNYILLTCIILTCLIPVLNIVAKSFSGEAHVLAGDVFIWPIGFQLDAYSVVLGSQKFVSSFSNSVFITVVGSLINVTLTVFTGYALSRSRLRGQKVIMMLYVFTMLFGAGLIPTYLVIKSLGLLDTLWALIIPTLVSPFNMIIVRLFFFNIPDSLEESGKMDGAGNLRILFSIMLPLAMPVVATIGLFCAVEYWNSYFDALMYINNSKLLPLQVFLREMLLSASDASNNIDMLSQVHVSQESIRGATVVTATLPIVLVYPFLQRYFVKGIALGAVKG</sequence>
<comment type="similarity">
    <text evidence="7">Belongs to the binding-protein-dependent transport system permease family.</text>
</comment>
<feature type="domain" description="ABC transmembrane type-1" evidence="8">
    <location>
        <begin position="74"/>
        <end position="272"/>
    </location>
</feature>
<name>A0ABT2URP5_9BACL</name>
<dbReference type="Gene3D" id="1.10.3720.10">
    <property type="entry name" value="MetI-like"/>
    <property type="match status" value="1"/>
</dbReference>
<gene>
    <name evidence="9" type="ORF">OB236_34950</name>
</gene>
<feature type="transmembrane region" description="Helical" evidence="7">
    <location>
        <begin position="78"/>
        <end position="99"/>
    </location>
</feature>
<feature type="transmembrane region" description="Helical" evidence="7">
    <location>
        <begin position="12"/>
        <end position="35"/>
    </location>
</feature>
<keyword evidence="4 7" id="KW-0812">Transmembrane</keyword>
<dbReference type="Pfam" id="PF00528">
    <property type="entry name" value="BPD_transp_1"/>
    <property type="match status" value="1"/>
</dbReference>
<evidence type="ECO:0000256" key="4">
    <source>
        <dbReference type="ARBA" id="ARBA00022692"/>
    </source>
</evidence>
<protein>
    <submittedName>
        <fullName evidence="9">Carbohydrate ABC transporter permease</fullName>
    </submittedName>
</protein>
<dbReference type="SUPFAM" id="SSF161098">
    <property type="entry name" value="MetI-like"/>
    <property type="match status" value="1"/>
</dbReference>
<comment type="caution">
    <text evidence="9">The sequence shown here is derived from an EMBL/GenBank/DDBJ whole genome shotgun (WGS) entry which is preliminary data.</text>
</comment>
<organism evidence="9 10">
    <name type="scientific">Paenibacillus baimaensis</name>
    <dbReference type="NCBI Taxonomy" id="2982185"/>
    <lineage>
        <taxon>Bacteria</taxon>
        <taxon>Bacillati</taxon>
        <taxon>Bacillota</taxon>
        <taxon>Bacilli</taxon>
        <taxon>Bacillales</taxon>
        <taxon>Paenibacillaceae</taxon>
        <taxon>Paenibacillus</taxon>
    </lineage>
</organism>
<keyword evidence="5 7" id="KW-1133">Transmembrane helix</keyword>
<evidence type="ECO:0000259" key="8">
    <source>
        <dbReference type="PROSITE" id="PS50928"/>
    </source>
</evidence>
<dbReference type="PROSITE" id="PS50928">
    <property type="entry name" value="ABC_TM1"/>
    <property type="match status" value="1"/>
</dbReference>